<proteinExistence type="predicted"/>
<dbReference type="Proteomes" id="UP000679179">
    <property type="component" value="Unassembled WGS sequence"/>
</dbReference>
<reference evidence="1" key="1">
    <citation type="submission" date="2021-03" db="EMBL/GenBank/DDBJ databases">
        <title>Taxonomic study of Clostridium polyendosporum from meadow-gley soil under rice.</title>
        <authorList>
            <person name="Kobayashi H."/>
            <person name="Tanizawa Y."/>
            <person name="Yagura M."/>
        </authorList>
    </citation>
    <scope>NUCLEOTIDE SEQUENCE</scope>
    <source>
        <strain evidence="1">JCM 30710</strain>
    </source>
</reference>
<sequence>MKKNKPKDKEHFMANPIEQHETAAWANIEDMQPVSNVSIPNEIEVRNAKEWVDSNEK</sequence>
<dbReference type="EMBL" id="BOPZ01000018">
    <property type="protein sequence ID" value="GIM29504.1"/>
    <property type="molecule type" value="Genomic_DNA"/>
</dbReference>
<evidence type="ECO:0000313" key="1">
    <source>
        <dbReference type="EMBL" id="GIM29504.1"/>
    </source>
</evidence>
<keyword evidence="2" id="KW-1185">Reference proteome</keyword>
<organism evidence="1 2">
    <name type="scientific">Clostridium polyendosporum</name>
    <dbReference type="NCBI Taxonomy" id="69208"/>
    <lineage>
        <taxon>Bacteria</taxon>
        <taxon>Bacillati</taxon>
        <taxon>Bacillota</taxon>
        <taxon>Clostridia</taxon>
        <taxon>Eubacteriales</taxon>
        <taxon>Clostridiaceae</taxon>
        <taxon>Clostridium</taxon>
    </lineage>
</organism>
<name>A0A919VET0_9CLOT</name>
<protein>
    <recommendedName>
        <fullName evidence="3">DUF3787 domain-containing protein</fullName>
    </recommendedName>
</protein>
<dbReference type="AlphaFoldDB" id="A0A919VET0"/>
<gene>
    <name evidence="1" type="ORF">CPJCM30710_21700</name>
</gene>
<dbReference type="InterPro" id="IPR024209">
    <property type="entry name" value="CDIF630_02480-like"/>
</dbReference>
<accession>A0A919VET0</accession>
<dbReference type="RefSeq" id="WP_212904200.1">
    <property type="nucleotide sequence ID" value="NZ_BOPZ01000018.1"/>
</dbReference>
<comment type="caution">
    <text evidence="1">The sequence shown here is derived from an EMBL/GenBank/DDBJ whole genome shotgun (WGS) entry which is preliminary data.</text>
</comment>
<evidence type="ECO:0000313" key="2">
    <source>
        <dbReference type="Proteomes" id="UP000679179"/>
    </source>
</evidence>
<evidence type="ECO:0008006" key="3">
    <source>
        <dbReference type="Google" id="ProtNLM"/>
    </source>
</evidence>
<dbReference type="Pfam" id="PF12655">
    <property type="entry name" value="CDIF630_02480-like"/>
    <property type="match status" value="1"/>
</dbReference>